<evidence type="ECO:0000256" key="1">
    <source>
        <dbReference type="SAM" id="MobiDB-lite"/>
    </source>
</evidence>
<evidence type="ECO:0000313" key="2">
    <source>
        <dbReference type="EMBL" id="ODP37008.1"/>
    </source>
</evidence>
<dbReference type="EMBL" id="MDDS01000042">
    <property type="protein sequence ID" value="ODP37008.1"/>
    <property type="molecule type" value="Genomic_DNA"/>
</dbReference>
<feature type="region of interest" description="Disordered" evidence="1">
    <location>
        <begin position="1"/>
        <end position="69"/>
    </location>
</feature>
<gene>
    <name evidence="2" type="ORF">BFL28_19290</name>
</gene>
<proteinExistence type="predicted"/>
<feature type="compositionally biased region" description="Basic and acidic residues" evidence="1">
    <location>
        <begin position="13"/>
        <end position="22"/>
    </location>
</feature>
<reference evidence="2 3" key="1">
    <citation type="submission" date="2016-08" db="EMBL/GenBank/DDBJ databases">
        <title>Draft genome of the agarase producing Sphingomonas sp. MCT13.</title>
        <authorList>
            <person name="D'Andrea M.M."/>
            <person name="Rossolini G.M."/>
            <person name="Thaller M.C."/>
        </authorList>
    </citation>
    <scope>NUCLEOTIDE SEQUENCE [LARGE SCALE GENOMIC DNA]</scope>
    <source>
        <strain evidence="2 3">MCT13</strain>
    </source>
</reference>
<sequence length="69" mass="7183">MTNPDPHPDSAPQDDHDRRSDIEQAVTGTNSDIENVHEADGVTSSTSPEGAQGENGAGGVVKNQDDLAQ</sequence>
<dbReference type="Proteomes" id="UP000094487">
    <property type="component" value="Unassembled WGS sequence"/>
</dbReference>
<accession>A0A1E3LTC3</accession>
<protein>
    <submittedName>
        <fullName evidence="2">Uncharacterized protein</fullName>
    </submittedName>
</protein>
<dbReference type="STRING" id="1888892.BFL28_19290"/>
<organism evidence="2 3">
    <name type="scientific">Sphingomonas turrisvirgatae</name>
    <dbReference type="NCBI Taxonomy" id="1888892"/>
    <lineage>
        <taxon>Bacteria</taxon>
        <taxon>Pseudomonadati</taxon>
        <taxon>Pseudomonadota</taxon>
        <taxon>Alphaproteobacteria</taxon>
        <taxon>Sphingomonadales</taxon>
        <taxon>Sphingomonadaceae</taxon>
        <taxon>Sphingomonas</taxon>
    </lineage>
</organism>
<dbReference type="RefSeq" id="WP_069321248.1">
    <property type="nucleotide sequence ID" value="NZ_MDDS01000042.1"/>
</dbReference>
<dbReference type="OrthoDB" id="7573905at2"/>
<evidence type="ECO:0000313" key="3">
    <source>
        <dbReference type="Proteomes" id="UP000094487"/>
    </source>
</evidence>
<comment type="caution">
    <text evidence="2">The sequence shown here is derived from an EMBL/GenBank/DDBJ whole genome shotgun (WGS) entry which is preliminary data.</text>
</comment>
<name>A0A1E3LTC3_9SPHN</name>
<dbReference type="AlphaFoldDB" id="A0A1E3LTC3"/>
<keyword evidence="3" id="KW-1185">Reference proteome</keyword>